<dbReference type="OrthoDB" id="1523082at2759"/>
<dbReference type="Proteomes" id="UP000325577">
    <property type="component" value="Linkage Group LG8"/>
</dbReference>
<dbReference type="PANTHER" id="PTHR34945:SF4">
    <property type="entry name" value="2-OXOGLUTARATE (2OG) AND FE(II)-DEPENDENT OXYGENASE SUPERFAMILY PROTEIN"/>
    <property type="match status" value="1"/>
</dbReference>
<keyword evidence="4" id="KW-1185">Reference proteome</keyword>
<dbReference type="AlphaFoldDB" id="A0A5J4ZG41"/>
<dbReference type="InterPro" id="IPR027443">
    <property type="entry name" value="IPNS-like_sf"/>
</dbReference>
<evidence type="ECO:0008006" key="5">
    <source>
        <dbReference type="Google" id="ProtNLM"/>
    </source>
</evidence>
<keyword evidence="2" id="KW-0472">Membrane</keyword>
<evidence type="ECO:0000256" key="2">
    <source>
        <dbReference type="SAM" id="Phobius"/>
    </source>
</evidence>
<protein>
    <recommendedName>
        <fullName evidence="5">Non-haem dioxygenase N-terminal domain-containing protein</fullName>
    </recommendedName>
</protein>
<proteinExistence type="predicted"/>
<dbReference type="PANTHER" id="PTHR34945">
    <property type="entry name" value="2-OXOGLUTARATE (2OG) AND FE(II)-DEPENDENT OXYGENASE SUPERFAMILY PROTEIN"/>
    <property type="match status" value="1"/>
</dbReference>
<feature type="transmembrane region" description="Helical" evidence="2">
    <location>
        <begin position="319"/>
        <end position="337"/>
    </location>
</feature>
<evidence type="ECO:0000313" key="4">
    <source>
        <dbReference type="Proteomes" id="UP000325577"/>
    </source>
</evidence>
<dbReference type="EMBL" id="CM018051">
    <property type="protein sequence ID" value="KAA8517525.1"/>
    <property type="molecule type" value="Genomic_DNA"/>
</dbReference>
<keyword evidence="2" id="KW-1133">Transmembrane helix</keyword>
<gene>
    <name evidence="3" type="ORF">F0562_017845</name>
</gene>
<name>A0A5J4ZG41_9ASTE</name>
<evidence type="ECO:0000256" key="1">
    <source>
        <dbReference type="SAM" id="MobiDB-lite"/>
    </source>
</evidence>
<dbReference type="Gene3D" id="2.60.120.330">
    <property type="entry name" value="B-lactam Antibiotic, Isopenicillin N Synthase, Chain"/>
    <property type="match status" value="1"/>
</dbReference>
<reference evidence="3 4" key="1">
    <citation type="submission" date="2019-09" db="EMBL/GenBank/DDBJ databases">
        <title>A chromosome-level genome assembly of the Chinese tupelo Nyssa sinensis.</title>
        <authorList>
            <person name="Yang X."/>
            <person name="Kang M."/>
            <person name="Yang Y."/>
            <person name="Xiong H."/>
            <person name="Wang M."/>
            <person name="Zhang Z."/>
            <person name="Wang Z."/>
            <person name="Wu H."/>
            <person name="Ma T."/>
            <person name="Liu J."/>
            <person name="Xi Z."/>
        </authorList>
    </citation>
    <scope>NUCLEOTIDE SEQUENCE [LARGE SCALE GENOMIC DNA]</scope>
    <source>
        <strain evidence="3">J267</strain>
        <tissue evidence="3">Leaf</tissue>
    </source>
</reference>
<evidence type="ECO:0000313" key="3">
    <source>
        <dbReference type="EMBL" id="KAA8517525.1"/>
    </source>
</evidence>
<sequence>MAIMRTKSLLSSPAPPPSPIPTGKGVRSAADSTFSEYIDKSIQIPELILPECLHRLVPANIDYQSLVSRDGDSVKRLLRSAAEFGVIRISGHGILADQIRSTLDKTESVFRISDGRKTEYCRHYVDSEEFVWRRSDIAMAEKCQDVLAAEKYRSFSQEMENVTSKLEAIAEELALVISENASKQPRKKIQPRESILSLYRYNRHSRMDQNPSLSNEEIRESCGYALSLHLIVEQCEFSVQSESSSMSFNTSPDTIVVTIGEQLEEWSLGVFKSASEQVICEPKLHGSRPSFSVELKCWPKNFNHGHSKINKTISIADQILIILLIAFLYKIFVFISFA</sequence>
<keyword evidence="2" id="KW-0812">Transmembrane</keyword>
<dbReference type="SUPFAM" id="SSF51197">
    <property type="entry name" value="Clavaminate synthase-like"/>
    <property type="match status" value="1"/>
</dbReference>
<organism evidence="3 4">
    <name type="scientific">Nyssa sinensis</name>
    <dbReference type="NCBI Taxonomy" id="561372"/>
    <lineage>
        <taxon>Eukaryota</taxon>
        <taxon>Viridiplantae</taxon>
        <taxon>Streptophyta</taxon>
        <taxon>Embryophyta</taxon>
        <taxon>Tracheophyta</taxon>
        <taxon>Spermatophyta</taxon>
        <taxon>Magnoliopsida</taxon>
        <taxon>eudicotyledons</taxon>
        <taxon>Gunneridae</taxon>
        <taxon>Pentapetalae</taxon>
        <taxon>asterids</taxon>
        <taxon>Cornales</taxon>
        <taxon>Nyssaceae</taxon>
        <taxon>Nyssa</taxon>
    </lineage>
</organism>
<feature type="region of interest" description="Disordered" evidence="1">
    <location>
        <begin position="1"/>
        <end position="26"/>
    </location>
</feature>
<accession>A0A5J4ZG41</accession>